<name>A0A1Y1V8G8_9FUNG</name>
<feature type="region of interest" description="Disordered" evidence="2">
    <location>
        <begin position="74"/>
        <end position="107"/>
    </location>
</feature>
<keyword evidence="1" id="KW-0040">ANK repeat</keyword>
<sequence length="683" mass="80635">MNNILLPYFRTKYFDPLIYAIEKEASHKILKFIIQQYSSHLDFIIEYNYNYYDDADDDDNNSVSFNNGYTYNSNNEINNNYNNNNNNNNNDDDDDDDDDDIDDNHIDDDDLEEEATFITPLISALSMTNLDIADLLIKQGADINFEDIGHHLVENGDINMKNLNYILNHNYTVTFDFMISLIENGDNKFLKHIFKFYVFNNDIVLKFLSLSKNKIPLSNKRLNDLVLKQRYHIFVGFYWYKKAIGCHNNEALDLFIDHSISSKQIIGEFEMNGLLIKSLNSNNFYSIKKLFNLTFLDIYIIDLDNINKSITLSSLNDEELTEEDEIVMKEFIENENIVNDDSINENNASTSNSILLDSLTYFITSLINHPLFDFKKIKFEKLLSLMTGILEFYKIKFLIQKCLNHPTFNFDYVDFKKVLTILETIYNLPLTEWMIDLTYRHPTFSFKKYNFESLLTTINYYRNTDLLKFFIERSLYQETFDFEHLSIRNIFLYIGKIDDQSISEYYLNKLIGCEKFHMKYVNMNDLFITTGNIAEKSNEILDDVNQKFLNDPSFNLSSSDINIETLLKALSRIGNLYALEYYTHKILHHPTLDLQNPCTLEEILYTLCKIKNSIFVKMVMDDLFQLKKTRFTILTKVFKPTNSYFHHQTVIQSINYKKILTLAKHYRNQIIIDFIQENLNTKE</sequence>
<dbReference type="PROSITE" id="PS50297">
    <property type="entry name" value="ANK_REP_REGION"/>
    <property type="match status" value="1"/>
</dbReference>
<feature type="repeat" description="ANK" evidence="1">
    <location>
        <begin position="116"/>
        <end position="148"/>
    </location>
</feature>
<feature type="compositionally biased region" description="Acidic residues" evidence="2">
    <location>
        <begin position="90"/>
        <end position="107"/>
    </location>
</feature>
<protein>
    <submittedName>
        <fullName evidence="3">Uncharacterized protein</fullName>
    </submittedName>
</protein>
<proteinExistence type="predicted"/>
<dbReference type="STRING" id="1754191.A0A1Y1V8G8"/>
<dbReference type="Pfam" id="PF00023">
    <property type="entry name" value="Ank"/>
    <property type="match status" value="1"/>
</dbReference>
<dbReference type="SUPFAM" id="SSF48403">
    <property type="entry name" value="Ankyrin repeat"/>
    <property type="match status" value="1"/>
</dbReference>
<dbReference type="AlphaFoldDB" id="A0A1Y1V8G8"/>
<keyword evidence="4" id="KW-1185">Reference proteome</keyword>
<dbReference type="EMBL" id="MCFH01000023">
    <property type="protein sequence ID" value="ORX49642.1"/>
    <property type="molecule type" value="Genomic_DNA"/>
</dbReference>
<evidence type="ECO:0000313" key="4">
    <source>
        <dbReference type="Proteomes" id="UP000193719"/>
    </source>
</evidence>
<comment type="caution">
    <text evidence="3">The sequence shown here is derived from an EMBL/GenBank/DDBJ whole genome shotgun (WGS) entry which is preliminary data.</text>
</comment>
<evidence type="ECO:0000313" key="3">
    <source>
        <dbReference type="EMBL" id="ORX49642.1"/>
    </source>
</evidence>
<evidence type="ECO:0000256" key="1">
    <source>
        <dbReference type="PROSITE-ProRule" id="PRU00023"/>
    </source>
</evidence>
<dbReference type="PROSITE" id="PS50088">
    <property type="entry name" value="ANK_REPEAT"/>
    <property type="match status" value="1"/>
</dbReference>
<evidence type="ECO:0000256" key="2">
    <source>
        <dbReference type="SAM" id="MobiDB-lite"/>
    </source>
</evidence>
<gene>
    <name evidence="3" type="ORF">BCR36DRAFT_583712</name>
</gene>
<dbReference type="Proteomes" id="UP000193719">
    <property type="component" value="Unassembled WGS sequence"/>
</dbReference>
<dbReference type="InterPro" id="IPR002110">
    <property type="entry name" value="Ankyrin_rpt"/>
</dbReference>
<dbReference type="PANTHER" id="PTHR35711:SF1">
    <property type="entry name" value="ECTODERMAL, ISOFORM F"/>
    <property type="match status" value="1"/>
</dbReference>
<reference evidence="3 4" key="1">
    <citation type="submission" date="2016-08" db="EMBL/GenBank/DDBJ databases">
        <title>Genomes of anaerobic fungi encode conserved fungal cellulosomes for biomass hydrolysis.</title>
        <authorList>
            <consortium name="DOE Joint Genome Institute"/>
            <person name="Haitjema C.H."/>
            <person name="Gilmore S.P."/>
            <person name="Henske J.K."/>
            <person name="Solomon K.V."/>
            <person name="De Groot R."/>
            <person name="Kuo A."/>
            <person name="Mondo S.J."/>
            <person name="Salamov A.A."/>
            <person name="Labutti K."/>
            <person name="Zhao Z."/>
            <person name="Chiniquy J."/>
            <person name="Barry K."/>
            <person name="Brewer H.M."/>
            <person name="Purvine S.O."/>
            <person name="Wright A.T."/>
            <person name="Boxma B."/>
            <person name="Van Alen T."/>
            <person name="Hackstein J.H."/>
            <person name="Baker S.E."/>
            <person name="Grigoriev I.V."/>
            <person name="O'Malley M.A."/>
        </authorList>
    </citation>
    <scope>NUCLEOTIDE SEQUENCE [LARGE SCALE GENOMIC DNA]</scope>
    <source>
        <strain evidence="4">finn</strain>
    </source>
</reference>
<dbReference type="OrthoDB" id="2159530at2759"/>
<accession>A0A1Y1V8G8</accession>
<organism evidence="3 4">
    <name type="scientific">Piromyces finnis</name>
    <dbReference type="NCBI Taxonomy" id="1754191"/>
    <lineage>
        <taxon>Eukaryota</taxon>
        <taxon>Fungi</taxon>
        <taxon>Fungi incertae sedis</taxon>
        <taxon>Chytridiomycota</taxon>
        <taxon>Chytridiomycota incertae sedis</taxon>
        <taxon>Neocallimastigomycetes</taxon>
        <taxon>Neocallimastigales</taxon>
        <taxon>Neocallimastigaceae</taxon>
        <taxon>Piromyces</taxon>
    </lineage>
</organism>
<feature type="compositionally biased region" description="Low complexity" evidence="2">
    <location>
        <begin position="74"/>
        <end position="89"/>
    </location>
</feature>
<dbReference type="InterPro" id="IPR036770">
    <property type="entry name" value="Ankyrin_rpt-contain_sf"/>
</dbReference>
<dbReference type="SMART" id="SM00248">
    <property type="entry name" value="ANK"/>
    <property type="match status" value="2"/>
</dbReference>
<reference evidence="3 4" key="2">
    <citation type="submission" date="2016-08" db="EMBL/GenBank/DDBJ databases">
        <title>Pervasive Adenine N6-methylation of Active Genes in Fungi.</title>
        <authorList>
            <consortium name="DOE Joint Genome Institute"/>
            <person name="Mondo S.J."/>
            <person name="Dannebaum R.O."/>
            <person name="Kuo R.C."/>
            <person name="Labutti K."/>
            <person name="Haridas S."/>
            <person name="Kuo A."/>
            <person name="Salamov A."/>
            <person name="Ahrendt S.R."/>
            <person name="Lipzen A."/>
            <person name="Sullivan W."/>
            <person name="Andreopoulos W.B."/>
            <person name="Clum A."/>
            <person name="Lindquist E."/>
            <person name="Daum C."/>
            <person name="Ramamoorthy G.K."/>
            <person name="Gryganskyi A."/>
            <person name="Culley D."/>
            <person name="Magnuson J.K."/>
            <person name="James T.Y."/>
            <person name="O'Malley M.A."/>
            <person name="Stajich J.E."/>
            <person name="Spatafora J.W."/>
            <person name="Visel A."/>
            <person name="Grigoriev I.V."/>
        </authorList>
    </citation>
    <scope>NUCLEOTIDE SEQUENCE [LARGE SCALE GENOMIC DNA]</scope>
    <source>
        <strain evidence="4">finn</strain>
    </source>
</reference>
<dbReference type="PANTHER" id="PTHR35711">
    <property type="entry name" value="EXPRESSED PROTEIN"/>
    <property type="match status" value="1"/>
</dbReference>